<reference evidence="2" key="1">
    <citation type="submission" date="2023-04" db="EMBL/GenBank/DDBJ databases">
        <title>Aspergillus oryzae var. brunneus NBRC 4377.</title>
        <authorList>
            <person name="Ichikawa N."/>
            <person name="Sato H."/>
            <person name="Tonouchi N."/>
        </authorList>
    </citation>
    <scope>NUCLEOTIDE SEQUENCE</scope>
    <source>
        <strain evidence="2">NBRC 4377</strain>
    </source>
</reference>
<gene>
    <name evidence="2" type="ORF">Aory05_000120100</name>
</gene>
<accession>A0ABQ6KBJ2</accession>
<evidence type="ECO:0000313" key="3">
    <source>
        <dbReference type="Proteomes" id="UP001165189"/>
    </source>
</evidence>
<dbReference type="EMBL" id="BSYB01000004">
    <property type="protein sequence ID" value="GMG42051.1"/>
    <property type="molecule type" value="Genomic_DNA"/>
</dbReference>
<dbReference type="InterPro" id="IPR001128">
    <property type="entry name" value="Cyt_P450"/>
</dbReference>
<dbReference type="Gene3D" id="1.10.630.10">
    <property type="entry name" value="Cytochrome P450"/>
    <property type="match status" value="1"/>
</dbReference>
<sequence>MNSHATPVPLAGGLKNRPGQNSSTGYSLWLQISGSMCAKLSGGGGNSCQLPSCNCLPHFIRLQAHQNAINVLSPQKERPGMHANTISDQNVIDTDGEFQPTPPWNPILGNLAVMAQLQKKWPSDSREAESFALLSTEAPGCEAGFYVDVWPFSIPMLVVTSPALAVQACQTYDLPKPDVLQPFINPMAGGSDNLFVSNGAHWKQARELFNHGFSMAAAMSHMTYILEEAQVFVQMLKDHARKGDTFSLDALTCRYVMDIIGNVAL</sequence>
<feature type="region of interest" description="Disordered" evidence="1">
    <location>
        <begin position="1"/>
        <end position="20"/>
    </location>
</feature>
<dbReference type="Proteomes" id="UP001165189">
    <property type="component" value="Unassembled WGS sequence"/>
</dbReference>
<dbReference type="InterPro" id="IPR036396">
    <property type="entry name" value="Cyt_P450_sf"/>
</dbReference>
<organism evidence="2 3">
    <name type="scientific">Aspergillus oryzae var. brunneus</name>
    <dbReference type="NCBI Taxonomy" id="332754"/>
    <lineage>
        <taxon>Eukaryota</taxon>
        <taxon>Fungi</taxon>
        <taxon>Dikarya</taxon>
        <taxon>Ascomycota</taxon>
        <taxon>Pezizomycotina</taxon>
        <taxon>Eurotiomycetes</taxon>
        <taxon>Eurotiomycetidae</taxon>
        <taxon>Eurotiales</taxon>
        <taxon>Aspergillaceae</taxon>
        <taxon>Aspergillus</taxon>
        <taxon>Aspergillus subgen. Circumdati</taxon>
    </lineage>
</organism>
<protein>
    <submittedName>
        <fullName evidence="2">Unnamed protein product</fullName>
    </submittedName>
</protein>
<comment type="caution">
    <text evidence="2">The sequence shown here is derived from an EMBL/GenBank/DDBJ whole genome shotgun (WGS) entry which is preliminary data.</text>
</comment>
<name>A0ABQ6KBJ2_ASPOZ</name>
<keyword evidence="3" id="KW-1185">Reference proteome</keyword>
<proteinExistence type="predicted"/>
<dbReference type="Pfam" id="PF00067">
    <property type="entry name" value="p450"/>
    <property type="match status" value="1"/>
</dbReference>
<evidence type="ECO:0000313" key="2">
    <source>
        <dbReference type="EMBL" id="GMG42051.1"/>
    </source>
</evidence>
<evidence type="ECO:0000256" key="1">
    <source>
        <dbReference type="SAM" id="MobiDB-lite"/>
    </source>
</evidence>
<dbReference type="SUPFAM" id="SSF48264">
    <property type="entry name" value="Cytochrome P450"/>
    <property type="match status" value="1"/>
</dbReference>